<evidence type="ECO:0000313" key="1">
    <source>
        <dbReference type="EMBL" id="CAD9408414.1"/>
    </source>
</evidence>
<name>A0A7S2BW81_9STRA</name>
<protein>
    <submittedName>
        <fullName evidence="1">Uncharacterized protein</fullName>
    </submittedName>
</protein>
<reference evidence="1" key="1">
    <citation type="submission" date="2021-01" db="EMBL/GenBank/DDBJ databases">
        <authorList>
            <person name="Corre E."/>
            <person name="Pelletier E."/>
            <person name="Niang G."/>
            <person name="Scheremetjew M."/>
            <person name="Finn R."/>
            <person name="Kale V."/>
            <person name="Holt S."/>
            <person name="Cochrane G."/>
            <person name="Meng A."/>
            <person name="Brown T."/>
            <person name="Cohen L."/>
        </authorList>
    </citation>
    <scope>NUCLEOTIDE SEQUENCE</scope>
    <source>
        <strain evidence="1">CCMP1381</strain>
    </source>
</reference>
<accession>A0A7S2BW81</accession>
<gene>
    <name evidence="1" type="ORF">DSPE1174_LOCUS10448</name>
</gene>
<sequence length="375" mass="42416">MSASFDGVIGDNHRIQAHDGGMMSGECTCMYCTAKVSEFWDILVCMAAENVTFEKIRGYWSSGTHTNIGERLKETPAAAFMGDVESSLCDRAFNIENSGSRMDANLHERTGLAKTTFWIFANEFSQKEMDLVKTNMTIHMGKGHGPAEYMDGGTWIKLMASFHDIVIPSIAINLQPTALIVQRVVLDMVCITSVDIGNKEIPREKLCLALYGLALVLWLLLIDLKRHGVIDVENMSLYVHHWLSCIPRLFEDKDFRNYVTQDYERMFHLAKVTEKMTNHEPNQMAVQLIVRDQCERFRKTRFRTRSGCSGEGVLSEWRRGNPLTDVTVSPYLASMYKSEVAAYVEGRITRSSFDTKRVPTLCTLLTALLCFSLMG</sequence>
<organism evidence="1">
    <name type="scientific">Octactis speculum</name>
    <dbReference type="NCBI Taxonomy" id="3111310"/>
    <lineage>
        <taxon>Eukaryota</taxon>
        <taxon>Sar</taxon>
        <taxon>Stramenopiles</taxon>
        <taxon>Ochrophyta</taxon>
        <taxon>Dictyochophyceae</taxon>
        <taxon>Dictyochales</taxon>
        <taxon>Dictyochaceae</taxon>
        <taxon>Octactis</taxon>
    </lineage>
</organism>
<dbReference type="EMBL" id="HBGS01020161">
    <property type="protein sequence ID" value="CAD9408414.1"/>
    <property type="molecule type" value="Transcribed_RNA"/>
</dbReference>
<dbReference type="AlphaFoldDB" id="A0A7S2BW81"/>
<proteinExistence type="predicted"/>